<evidence type="ECO:0008006" key="3">
    <source>
        <dbReference type="Google" id="ProtNLM"/>
    </source>
</evidence>
<sequence length="140" mass="15880">MSDYPTVKDVSLVGTYPAVVGGGGGYVWDEVLEYRVWCLPEKGAPDTEDGNDYYYVFETYEEALEFAENNVGTEQPMALVLQEEYIDEDEPGVFVHIKEQRLAEWHVKFLSRPRRNANTIPAFFAPNAPSNRLDILRGLA</sequence>
<name>A0ABS0Q556_9BACT</name>
<evidence type="ECO:0000313" key="1">
    <source>
        <dbReference type="EMBL" id="MBH8557804.1"/>
    </source>
</evidence>
<keyword evidence="2" id="KW-1185">Reference proteome</keyword>
<comment type="caution">
    <text evidence="1">The sequence shown here is derived from an EMBL/GenBank/DDBJ whole genome shotgun (WGS) entry which is preliminary data.</text>
</comment>
<protein>
    <recommendedName>
        <fullName evidence="3">GCN5 family acetyltransferase</fullName>
    </recommendedName>
</protein>
<accession>A0ABS0Q556</accession>
<dbReference type="Proteomes" id="UP000625631">
    <property type="component" value="Unassembled WGS sequence"/>
</dbReference>
<dbReference type="RefSeq" id="WP_198074923.1">
    <property type="nucleotide sequence ID" value="NZ_JAEDAE010000002.1"/>
</dbReference>
<organism evidence="1 2">
    <name type="scientific">Hymenobacter negativus</name>
    <dbReference type="NCBI Taxonomy" id="2795026"/>
    <lineage>
        <taxon>Bacteria</taxon>
        <taxon>Pseudomonadati</taxon>
        <taxon>Bacteroidota</taxon>
        <taxon>Cytophagia</taxon>
        <taxon>Cytophagales</taxon>
        <taxon>Hymenobacteraceae</taxon>
        <taxon>Hymenobacter</taxon>
    </lineage>
</organism>
<gene>
    <name evidence="1" type="ORF">I7X13_07085</name>
</gene>
<reference evidence="1 2" key="1">
    <citation type="submission" date="2020-12" db="EMBL/GenBank/DDBJ databases">
        <title>Hymenobacter sp.</title>
        <authorList>
            <person name="Kim M.K."/>
        </authorList>
    </citation>
    <scope>NUCLEOTIDE SEQUENCE [LARGE SCALE GENOMIC DNA]</scope>
    <source>
        <strain evidence="1 2">BT442</strain>
    </source>
</reference>
<proteinExistence type="predicted"/>
<evidence type="ECO:0000313" key="2">
    <source>
        <dbReference type="Proteomes" id="UP000625631"/>
    </source>
</evidence>
<dbReference type="EMBL" id="JAEDAE010000002">
    <property type="protein sequence ID" value="MBH8557804.1"/>
    <property type="molecule type" value="Genomic_DNA"/>
</dbReference>